<feature type="domain" description="GCVT N-terminal" evidence="1">
    <location>
        <begin position="48"/>
        <end position="265"/>
    </location>
</feature>
<keyword evidence="3" id="KW-1185">Reference proteome</keyword>
<gene>
    <name evidence="2" type="ORF">KJP28_13900</name>
</gene>
<name>A0ABS6T444_9RHOB</name>
<dbReference type="GO" id="GO:0016740">
    <property type="term" value="F:transferase activity"/>
    <property type="evidence" value="ECO:0007669"/>
    <property type="project" value="UniProtKB-KW"/>
</dbReference>
<dbReference type="InterPro" id="IPR028896">
    <property type="entry name" value="GcvT/YgfZ/DmdA"/>
</dbReference>
<evidence type="ECO:0000313" key="3">
    <source>
        <dbReference type="Proteomes" id="UP000756530"/>
    </source>
</evidence>
<organism evidence="2 3">
    <name type="scientific">Maritimibacter dapengensis</name>
    <dbReference type="NCBI Taxonomy" id="2836868"/>
    <lineage>
        <taxon>Bacteria</taxon>
        <taxon>Pseudomonadati</taxon>
        <taxon>Pseudomonadota</taxon>
        <taxon>Alphaproteobacteria</taxon>
        <taxon>Rhodobacterales</taxon>
        <taxon>Roseobacteraceae</taxon>
        <taxon>Maritimibacter</taxon>
    </lineage>
</organism>
<evidence type="ECO:0000313" key="2">
    <source>
        <dbReference type="EMBL" id="MBV7380019.1"/>
    </source>
</evidence>
<protein>
    <submittedName>
        <fullName evidence="2">Aminomethyl transferase family protein</fullName>
    </submittedName>
</protein>
<dbReference type="InterPro" id="IPR006222">
    <property type="entry name" value="GCVT_N"/>
</dbReference>
<dbReference type="RefSeq" id="WP_218393218.1">
    <property type="nucleotide sequence ID" value="NZ_JAHUZE010000003.1"/>
</dbReference>
<dbReference type="PANTHER" id="PTHR43757">
    <property type="entry name" value="AMINOMETHYLTRANSFERASE"/>
    <property type="match status" value="1"/>
</dbReference>
<comment type="caution">
    <text evidence="2">The sequence shown here is derived from an EMBL/GenBank/DDBJ whole genome shotgun (WGS) entry which is preliminary data.</text>
</comment>
<proteinExistence type="predicted"/>
<dbReference type="PANTHER" id="PTHR43757:SF2">
    <property type="entry name" value="AMINOMETHYLTRANSFERASE, MITOCHONDRIAL"/>
    <property type="match status" value="1"/>
</dbReference>
<accession>A0ABS6T444</accession>
<dbReference type="Proteomes" id="UP000756530">
    <property type="component" value="Unassembled WGS sequence"/>
</dbReference>
<dbReference type="EMBL" id="JAHUZE010000003">
    <property type="protein sequence ID" value="MBV7380019.1"/>
    <property type="molecule type" value="Genomic_DNA"/>
</dbReference>
<keyword evidence="2" id="KW-0808">Transferase</keyword>
<reference evidence="2 3" key="1">
    <citation type="submission" date="2021-05" db="EMBL/GenBank/DDBJ databases">
        <title>Culturable bacteria isolated from Daya Bay.</title>
        <authorList>
            <person name="Zheng W."/>
            <person name="Yu S."/>
            <person name="Huang Y."/>
        </authorList>
    </citation>
    <scope>NUCLEOTIDE SEQUENCE [LARGE SCALE GENOMIC DNA]</scope>
    <source>
        <strain evidence="2 3">DP4N28-5</strain>
    </source>
</reference>
<sequence>MAQDEKGQSLSDLLETIPNVTDHLFKNAPKAALTIYSQMMPGDGVRPEFTTWRDEQWAWRNTIAVHDQSYHMNSTHVRGPDALAFTQYLSVNSFKNFEIGAAKQLVCCSPEGYLIGDAILYRMGEDDYMVVGNPATNEWVEYNAQVLDFDVTTESDPMWTLNRGKRREFYRFQVEGPKAWELLEELNGGPLPEIKFFKSAEIKLGDFTARGMRHSMGGMPGLEISGPWDDYRDVKRLIMKEGKKYGLRMVGSIAYFTTVIESGWWAVPVSAVYTGQGTKGYRDWMSAKNASMRMSLGGSLYSENIEDYYLTPYDVNYGHIIKFDHDFIGRDALEAMADKKHRRKVTLVWNAEDVMGVQQSMLEDTGEVNPLPITMPLSAIARMHYDRVEDKDGNMIGMATYPGYTTNERAMMSLASVDLDFAEPGTEVVLVWGEDGGGDRSAGNIEPHRQVKIRATVAPSPISKAAQSYRSDIGIKRGSLEDA</sequence>
<evidence type="ECO:0000259" key="1">
    <source>
        <dbReference type="Pfam" id="PF01571"/>
    </source>
</evidence>
<dbReference type="Pfam" id="PF01571">
    <property type="entry name" value="GCV_T"/>
    <property type="match status" value="1"/>
</dbReference>